<organism evidence="1">
    <name type="scientific">marine sediment metagenome</name>
    <dbReference type="NCBI Taxonomy" id="412755"/>
    <lineage>
        <taxon>unclassified sequences</taxon>
        <taxon>metagenomes</taxon>
        <taxon>ecological metagenomes</taxon>
    </lineage>
</organism>
<gene>
    <name evidence="1" type="ORF">S03H2_24400</name>
</gene>
<proteinExistence type="predicted"/>
<name>X1FZY9_9ZZZZ</name>
<sequence>IRYALKYASKMRQKRVPDDFINVGRMWGHSRPVAPKPEHQASFANLDELKAALAGWPGLAELDEQIYRTLYGAGEYFKVGKSEQKPRNYSAESLSGIVPVSAVDGPIL</sequence>
<accession>X1FZY9</accession>
<comment type="caution">
    <text evidence="1">The sequence shown here is derived from an EMBL/GenBank/DDBJ whole genome shotgun (WGS) entry which is preliminary data.</text>
</comment>
<dbReference type="AlphaFoldDB" id="X1FZY9"/>
<feature type="non-terminal residue" evidence="1">
    <location>
        <position position="1"/>
    </location>
</feature>
<reference evidence="1" key="1">
    <citation type="journal article" date="2014" name="Front. Microbiol.">
        <title>High frequency of phylogenetically diverse reductive dehalogenase-homologous genes in deep subseafloor sedimentary metagenomes.</title>
        <authorList>
            <person name="Kawai M."/>
            <person name="Futagami T."/>
            <person name="Toyoda A."/>
            <person name="Takaki Y."/>
            <person name="Nishi S."/>
            <person name="Hori S."/>
            <person name="Arai W."/>
            <person name="Tsubouchi T."/>
            <person name="Morono Y."/>
            <person name="Uchiyama I."/>
            <person name="Ito T."/>
            <person name="Fujiyama A."/>
            <person name="Inagaki F."/>
            <person name="Takami H."/>
        </authorList>
    </citation>
    <scope>NUCLEOTIDE SEQUENCE</scope>
    <source>
        <strain evidence="1">Expedition CK06-06</strain>
    </source>
</reference>
<evidence type="ECO:0000313" key="1">
    <source>
        <dbReference type="EMBL" id="GAH38105.1"/>
    </source>
</evidence>
<protein>
    <submittedName>
        <fullName evidence="1">Uncharacterized protein</fullName>
    </submittedName>
</protein>
<dbReference type="EMBL" id="BARU01013548">
    <property type="protein sequence ID" value="GAH38105.1"/>
    <property type="molecule type" value="Genomic_DNA"/>
</dbReference>